<dbReference type="AlphaFoldDB" id="A0A518HKT7"/>
<dbReference type="Proteomes" id="UP000319004">
    <property type="component" value="Chromosome"/>
</dbReference>
<organism evidence="1 2">
    <name type="scientific">Stieleria neptunia</name>
    <dbReference type="NCBI Taxonomy" id="2527979"/>
    <lineage>
        <taxon>Bacteria</taxon>
        <taxon>Pseudomonadati</taxon>
        <taxon>Planctomycetota</taxon>
        <taxon>Planctomycetia</taxon>
        <taxon>Pirellulales</taxon>
        <taxon>Pirellulaceae</taxon>
        <taxon>Stieleria</taxon>
    </lineage>
</organism>
<evidence type="ECO:0000313" key="2">
    <source>
        <dbReference type="Proteomes" id="UP000319004"/>
    </source>
</evidence>
<sequence length="54" mass="5978">MIRGRMMGNLDAFYAVKDFLAVGREPSGVLAKMKNRRARALPVKPKETQGKDAS</sequence>
<gene>
    <name evidence="1" type="ORF">Enr13x_12960</name>
</gene>
<proteinExistence type="predicted"/>
<dbReference type="EMBL" id="CP037423">
    <property type="protein sequence ID" value="QDV41457.1"/>
    <property type="molecule type" value="Genomic_DNA"/>
</dbReference>
<dbReference type="KEGG" id="snep:Enr13x_12960"/>
<keyword evidence="2" id="KW-1185">Reference proteome</keyword>
<protein>
    <submittedName>
        <fullName evidence="1">Uncharacterized protein</fullName>
    </submittedName>
</protein>
<reference evidence="1 2" key="1">
    <citation type="submission" date="2019-03" db="EMBL/GenBank/DDBJ databases">
        <title>Deep-cultivation of Planctomycetes and their phenomic and genomic characterization uncovers novel biology.</title>
        <authorList>
            <person name="Wiegand S."/>
            <person name="Jogler M."/>
            <person name="Boedeker C."/>
            <person name="Pinto D."/>
            <person name="Vollmers J."/>
            <person name="Rivas-Marin E."/>
            <person name="Kohn T."/>
            <person name="Peeters S.H."/>
            <person name="Heuer A."/>
            <person name="Rast P."/>
            <person name="Oberbeckmann S."/>
            <person name="Bunk B."/>
            <person name="Jeske O."/>
            <person name="Meyerdierks A."/>
            <person name="Storesund J.E."/>
            <person name="Kallscheuer N."/>
            <person name="Luecker S."/>
            <person name="Lage O.M."/>
            <person name="Pohl T."/>
            <person name="Merkel B.J."/>
            <person name="Hornburger P."/>
            <person name="Mueller R.-W."/>
            <person name="Bruemmer F."/>
            <person name="Labrenz M."/>
            <person name="Spormann A.M."/>
            <person name="Op den Camp H."/>
            <person name="Overmann J."/>
            <person name="Amann R."/>
            <person name="Jetten M.S.M."/>
            <person name="Mascher T."/>
            <person name="Medema M.H."/>
            <person name="Devos D.P."/>
            <person name="Kaster A.-K."/>
            <person name="Ovreas L."/>
            <person name="Rohde M."/>
            <person name="Galperin M.Y."/>
            <person name="Jogler C."/>
        </authorList>
    </citation>
    <scope>NUCLEOTIDE SEQUENCE [LARGE SCALE GENOMIC DNA]</scope>
    <source>
        <strain evidence="1 2">Enr13</strain>
    </source>
</reference>
<evidence type="ECO:0000313" key="1">
    <source>
        <dbReference type="EMBL" id="QDV41457.1"/>
    </source>
</evidence>
<accession>A0A518HKT7</accession>
<name>A0A518HKT7_9BACT</name>